<accession>A0A810L722</accession>
<keyword evidence="3" id="KW-0663">Pyridoxal phosphate</keyword>
<evidence type="ECO:0000256" key="4">
    <source>
        <dbReference type="ARBA" id="ARBA00023239"/>
    </source>
</evidence>
<dbReference type="GO" id="GO:0008483">
    <property type="term" value="F:transaminase activity"/>
    <property type="evidence" value="ECO:0007669"/>
    <property type="project" value="UniProtKB-KW"/>
</dbReference>
<dbReference type="InterPro" id="IPR015422">
    <property type="entry name" value="PyrdxlP-dep_Trfase_small"/>
</dbReference>
<dbReference type="Gene3D" id="3.90.1150.10">
    <property type="entry name" value="Aspartate Aminotransferase, domain 1"/>
    <property type="match status" value="1"/>
</dbReference>
<evidence type="ECO:0000313" key="8">
    <source>
        <dbReference type="EMBL" id="BCJ30705.1"/>
    </source>
</evidence>
<dbReference type="CDD" id="cd00609">
    <property type="entry name" value="AAT_like"/>
    <property type="match status" value="1"/>
</dbReference>
<evidence type="ECO:0000256" key="2">
    <source>
        <dbReference type="ARBA" id="ARBA00012224"/>
    </source>
</evidence>
<dbReference type="GO" id="GO:0047804">
    <property type="term" value="F:cysteine-S-conjugate beta-lyase activity"/>
    <property type="evidence" value="ECO:0007669"/>
    <property type="project" value="UniProtKB-EC"/>
</dbReference>
<keyword evidence="8" id="KW-0032">Aminotransferase</keyword>
<dbReference type="Proteomes" id="UP000680750">
    <property type="component" value="Chromosome"/>
</dbReference>
<dbReference type="GO" id="GO:0030170">
    <property type="term" value="F:pyridoxal phosphate binding"/>
    <property type="evidence" value="ECO:0007669"/>
    <property type="project" value="InterPro"/>
</dbReference>
<evidence type="ECO:0000256" key="5">
    <source>
        <dbReference type="ARBA" id="ARBA00037974"/>
    </source>
</evidence>
<dbReference type="OrthoDB" id="3224382at2"/>
<keyword evidence="9" id="KW-1185">Reference proteome</keyword>
<dbReference type="Pfam" id="PF00155">
    <property type="entry name" value="Aminotran_1_2"/>
    <property type="match status" value="1"/>
</dbReference>
<proteinExistence type="inferred from homology"/>
<evidence type="ECO:0000256" key="1">
    <source>
        <dbReference type="ARBA" id="ARBA00001933"/>
    </source>
</evidence>
<feature type="domain" description="Aminotransferase class I/classII large" evidence="7">
    <location>
        <begin position="70"/>
        <end position="410"/>
    </location>
</feature>
<dbReference type="InterPro" id="IPR051798">
    <property type="entry name" value="Class-II_PLP-Dep_Aminotrans"/>
</dbReference>
<dbReference type="PANTHER" id="PTHR43525">
    <property type="entry name" value="PROTEIN MALY"/>
    <property type="match status" value="1"/>
</dbReference>
<dbReference type="EC" id="4.4.1.13" evidence="2"/>
<dbReference type="InterPro" id="IPR015424">
    <property type="entry name" value="PyrdxlP-dep_Trfase"/>
</dbReference>
<gene>
    <name evidence="8" type="ORF">Asera_48130</name>
</gene>
<comment type="similarity">
    <text evidence="5">Belongs to the class-II pyridoxal-phosphate-dependent aminotransferase family. MalY/PatB cystathionine beta-lyase subfamily.</text>
</comment>
<dbReference type="KEGG" id="aser:Asera_48130"/>
<dbReference type="AlphaFoldDB" id="A0A810L722"/>
<dbReference type="EMBL" id="AP023354">
    <property type="protein sequence ID" value="BCJ30705.1"/>
    <property type="molecule type" value="Genomic_DNA"/>
</dbReference>
<dbReference type="InterPro" id="IPR004839">
    <property type="entry name" value="Aminotransferase_I/II_large"/>
</dbReference>
<keyword evidence="4" id="KW-0456">Lyase</keyword>
<dbReference type="Gene3D" id="3.40.640.10">
    <property type="entry name" value="Type I PLP-dependent aspartate aminotransferase-like (Major domain)"/>
    <property type="match status" value="1"/>
</dbReference>
<feature type="region of interest" description="Disordered" evidence="6">
    <location>
        <begin position="1"/>
        <end position="32"/>
    </location>
</feature>
<organism evidence="8 9">
    <name type="scientific">Actinocatenispora sera</name>
    <dbReference type="NCBI Taxonomy" id="390989"/>
    <lineage>
        <taxon>Bacteria</taxon>
        <taxon>Bacillati</taxon>
        <taxon>Actinomycetota</taxon>
        <taxon>Actinomycetes</taxon>
        <taxon>Micromonosporales</taxon>
        <taxon>Micromonosporaceae</taxon>
        <taxon>Actinocatenispora</taxon>
    </lineage>
</organism>
<evidence type="ECO:0000313" key="9">
    <source>
        <dbReference type="Proteomes" id="UP000680750"/>
    </source>
</evidence>
<evidence type="ECO:0000256" key="3">
    <source>
        <dbReference type="ARBA" id="ARBA00022898"/>
    </source>
</evidence>
<dbReference type="PANTHER" id="PTHR43525:SF2">
    <property type="entry name" value="CYSTATHIONINE BETA-LYASE-RELATED"/>
    <property type="match status" value="1"/>
</dbReference>
<protein>
    <recommendedName>
        <fullName evidence="2">cysteine-S-conjugate beta-lyase</fullName>
        <ecNumber evidence="2">4.4.1.13</ecNumber>
    </recommendedName>
</protein>
<evidence type="ECO:0000259" key="7">
    <source>
        <dbReference type="Pfam" id="PF00155"/>
    </source>
</evidence>
<sequence>MSHRAVPVAADTVGGAGGRPGGPADRPRPAAGRGIVHSYDTVRIDELRQSGSIKWARADPDVLAAWVAEMDYPLAPAIAAALHDAVARGYTGYPPDDASTGLPAATAGALARRGLAVPAERIRVLPDILRGIELAIGLYSAPGSPVLVPTPSYPPFFEVTSVCGRAIVPVPMVETEAGPGYDLAAIDAGFAAGAGTLILCNPHNPLGRTFGAAELRALAEVVDAHPGARVIADEVHAPLVHPGAAHVPYASVSAAAAGHSVTLVSASKGWNLPGLKCAQVVLTSEADAQRWDSLALVQTLGASSLGIVANLAAYAAGSGWLADTVSYLDGNRRLLADLLAEHLPAVRYRVPEATYLAWLDCRGLGVADPAAFFAAEARVLVNDGAAFGTVGRGFVRLNFATSAPILTEIVRRMGAAAAAHAPAGSGPVRPI</sequence>
<dbReference type="InterPro" id="IPR015421">
    <property type="entry name" value="PyrdxlP-dep_Trfase_major"/>
</dbReference>
<evidence type="ECO:0000256" key="6">
    <source>
        <dbReference type="SAM" id="MobiDB-lite"/>
    </source>
</evidence>
<reference evidence="8" key="1">
    <citation type="submission" date="2020-08" db="EMBL/GenBank/DDBJ databases">
        <title>Whole genome shotgun sequence of Actinocatenispora sera NBRC 101916.</title>
        <authorList>
            <person name="Komaki H."/>
            <person name="Tamura T."/>
        </authorList>
    </citation>
    <scope>NUCLEOTIDE SEQUENCE</scope>
    <source>
        <strain evidence="8">NBRC 101916</strain>
    </source>
</reference>
<keyword evidence="8" id="KW-0808">Transferase</keyword>
<comment type="cofactor">
    <cofactor evidence="1">
        <name>pyridoxal 5'-phosphate</name>
        <dbReference type="ChEBI" id="CHEBI:597326"/>
    </cofactor>
</comment>
<dbReference type="SUPFAM" id="SSF53383">
    <property type="entry name" value="PLP-dependent transferases"/>
    <property type="match status" value="1"/>
</dbReference>
<name>A0A810L722_9ACTN</name>